<keyword evidence="1" id="KW-0812">Transmembrane</keyword>
<gene>
    <name evidence="2" type="ORF">CSX01_02815</name>
</gene>
<feature type="transmembrane region" description="Helical" evidence="1">
    <location>
        <begin position="258"/>
        <end position="276"/>
    </location>
</feature>
<reference evidence="2 3" key="2">
    <citation type="submission" date="2017-10" db="EMBL/GenBank/DDBJ databases">
        <authorList>
            <person name="Banno H."/>
            <person name="Chua N.-H."/>
        </authorList>
    </citation>
    <scope>NUCLEOTIDE SEQUENCE [LARGE SCALE GENOMIC DNA]</scope>
    <source>
        <strain evidence="2 3">JK626</strain>
    </source>
</reference>
<protein>
    <submittedName>
        <fullName evidence="2">Uncharacterized protein</fullName>
    </submittedName>
</protein>
<name>A0A2G3DX74_9FIRM</name>
<accession>A0A2G3DX74</accession>
<dbReference type="Proteomes" id="UP000225889">
    <property type="component" value="Unassembled WGS sequence"/>
</dbReference>
<keyword evidence="1" id="KW-0472">Membrane</keyword>
<reference evidence="2 3" key="1">
    <citation type="submission" date="2017-10" db="EMBL/GenBank/DDBJ databases">
        <title>Resolving the taxonomy of Roseburia spp., Eubacterium rectale and Agathobacter spp. through phylogenomic analysis.</title>
        <authorList>
            <person name="Sheridan P.O."/>
            <person name="Walker A.W."/>
            <person name="Duncan S.H."/>
            <person name="Scott K.P."/>
            <person name="Toole P.W.O."/>
            <person name="Luis P."/>
            <person name="Flint H.J."/>
        </authorList>
    </citation>
    <scope>NUCLEOTIDE SEQUENCE [LARGE SCALE GENOMIC DNA]</scope>
    <source>
        <strain evidence="2 3">JK626</strain>
    </source>
</reference>
<feature type="transmembrane region" description="Helical" evidence="1">
    <location>
        <begin position="459"/>
        <end position="478"/>
    </location>
</feature>
<dbReference type="AlphaFoldDB" id="A0A2G3DX74"/>
<feature type="transmembrane region" description="Helical" evidence="1">
    <location>
        <begin position="42"/>
        <end position="59"/>
    </location>
</feature>
<dbReference type="EMBL" id="PDYF01000008">
    <property type="protein sequence ID" value="PHU35551.1"/>
    <property type="molecule type" value="Genomic_DNA"/>
</dbReference>
<evidence type="ECO:0000313" key="2">
    <source>
        <dbReference type="EMBL" id="PHU35551.1"/>
    </source>
</evidence>
<evidence type="ECO:0000256" key="1">
    <source>
        <dbReference type="SAM" id="Phobius"/>
    </source>
</evidence>
<feature type="transmembrane region" description="Helical" evidence="1">
    <location>
        <begin position="219"/>
        <end position="238"/>
    </location>
</feature>
<comment type="caution">
    <text evidence="2">The sequence shown here is derived from an EMBL/GenBank/DDBJ whole genome shotgun (WGS) entry which is preliminary data.</text>
</comment>
<feature type="transmembrane region" description="Helical" evidence="1">
    <location>
        <begin position="96"/>
        <end position="117"/>
    </location>
</feature>
<feature type="transmembrane region" description="Helical" evidence="1">
    <location>
        <begin position="490"/>
        <end position="507"/>
    </location>
</feature>
<feature type="transmembrane region" description="Helical" evidence="1">
    <location>
        <begin position="187"/>
        <end position="207"/>
    </location>
</feature>
<organism evidence="2 3">
    <name type="scientific">Pseudobutyrivibrio ruminis</name>
    <dbReference type="NCBI Taxonomy" id="46206"/>
    <lineage>
        <taxon>Bacteria</taxon>
        <taxon>Bacillati</taxon>
        <taxon>Bacillota</taxon>
        <taxon>Clostridia</taxon>
        <taxon>Lachnospirales</taxon>
        <taxon>Lachnospiraceae</taxon>
        <taxon>Pseudobutyrivibrio</taxon>
    </lineage>
</organism>
<dbReference type="RefSeq" id="WP_099391372.1">
    <property type="nucleotide sequence ID" value="NZ_PDYF01000008.1"/>
</dbReference>
<keyword evidence="1" id="KW-1133">Transmembrane helix</keyword>
<feature type="transmembrane region" description="Helical" evidence="1">
    <location>
        <begin position="307"/>
        <end position="323"/>
    </location>
</feature>
<feature type="transmembrane region" description="Helical" evidence="1">
    <location>
        <begin position="332"/>
        <end position="353"/>
    </location>
</feature>
<feature type="transmembrane region" description="Helical" evidence="1">
    <location>
        <begin position="6"/>
        <end position="30"/>
    </location>
</feature>
<feature type="transmembrane region" description="Helical" evidence="1">
    <location>
        <begin position="392"/>
        <end position="417"/>
    </location>
</feature>
<evidence type="ECO:0000313" key="3">
    <source>
        <dbReference type="Proteomes" id="UP000225889"/>
    </source>
</evidence>
<feature type="transmembrane region" description="Helical" evidence="1">
    <location>
        <begin position="65"/>
        <end position="84"/>
    </location>
</feature>
<proteinExistence type="predicted"/>
<sequence>MLSNIGITFVFFIYSLIWLQLPGMLFVQLLLPRRLKVATRLLASYFLGFMYLALVYYIQSLVGCSWLITVAGPVATANFLFIYWKKGRPSIFNAGEKLSLSFIVIFVATYIISLINFKLKFIGALSGQTTQIYHDFLFHTGNIVSLSKGFPSGDIRVDGLTFYYHYFYELIFAMCKNIFHFDAFKTYLNGNALVCAWPLSLSLMIIGERLKGGRYCRPRTFFFYCIGTLVSCICLLPLNVVGGTFPVSWLDNHLFGNGNAMGLAMALTILCVDILVEVWYDKYSFKVMCAIFVLAAATTGFKGTSGVLLAAITFIVFVVEHAITRRFHWGRFLYVVATVVGFCFTYMTVTVGLSSTGSNNRAMTLTPEGTLEAGRVGQILSKLGIDYMDSPWIIPAVIAAAICIVGPCILPFVGFTVSKFKTLIHDGVIGNIFDWFVIGSVLMGVIGFCFVSVPGLSQGYFVITNAAFIFYGAMMYVIDNRGNWISHIMNGFWCLGALFLVVDIAYFCRDDIRQHAIYKMEAGDRADLVSRDTMEAYLWLRDNTPEDAKIAVDRFSEELDYRNIYFYAGAFSERQCYLEGYDYSDISEERIGAMRAVNERFYSSDWKEADVAIEICGIDYIVVTDMGHPDYQGDNWQLDLVFENDDVRIYKYNYEAKP</sequence>
<feature type="transmembrane region" description="Helical" evidence="1">
    <location>
        <begin position="429"/>
        <end position="453"/>
    </location>
</feature>